<dbReference type="Pfam" id="PF00005">
    <property type="entry name" value="ABC_tran"/>
    <property type="match status" value="1"/>
</dbReference>
<evidence type="ECO:0000313" key="10">
    <source>
        <dbReference type="EMBL" id="CAG8848409.1"/>
    </source>
</evidence>
<dbReference type="InterPro" id="IPR036640">
    <property type="entry name" value="ABC1_TM_sf"/>
</dbReference>
<evidence type="ECO:0000313" key="11">
    <source>
        <dbReference type="Proteomes" id="UP000789901"/>
    </source>
</evidence>
<evidence type="ECO:0000256" key="2">
    <source>
        <dbReference type="ARBA" id="ARBA00022692"/>
    </source>
</evidence>
<evidence type="ECO:0000256" key="7">
    <source>
        <dbReference type="SAM" id="Phobius"/>
    </source>
</evidence>
<evidence type="ECO:0000256" key="5">
    <source>
        <dbReference type="ARBA" id="ARBA00022989"/>
    </source>
</evidence>
<feature type="non-terminal residue" evidence="10">
    <location>
        <position position="354"/>
    </location>
</feature>
<dbReference type="InterPro" id="IPR003439">
    <property type="entry name" value="ABC_transporter-like_ATP-bd"/>
</dbReference>
<keyword evidence="3" id="KW-0547">Nucleotide-binding</keyword>
<dbReference type="SUPFAM" id="SSF90123">
    <property type="entry name" value="ABC transporter transmembrane region"/>
    <property type="match status" value="1"/>
</dbReference>
<evidence type="ECO:0000256" key="4">
    <source>
        <dbReference type="ARBA" id="ARBA00022840"/>
    </source>
</evidence>
<dbReference type="Gene3D" id="1.20.1560.10">
    <property type="entry name" value="ABC transporter type 1, transmembrane domain"/>
    <property type="match status" value="1"/>
</dbReference>
<feature type="domain" description="ABC transmembrane type-1" evidence="9">
    <location>
        <begin position="1"/>
        <end position="108"/>
    </location>
</feature>
<comment type="caution">
    <text evidence="10">The sequence shown here is derived from an EMBL/GenBank/DDBJ whole genome shotgun (WGS) entry which is preliminary data.</text>
</comment>
<keyword evidence="1" id="KW-0813">Transport</keyword>
<protein>
    <submittedName>
        <fullName evidence="10">36803_t:CDS:1</fullName>
    </submittedName>
</protein>
<feature type="non-terminal residue" evidence="10">
    <location>
        <position position="1"/>
    </location>
</feature>
<dbReference type="PROSITE" id="PS50929">
    <property type="entry name" value="ABC_TM1F"/>
    <property type="match status" value="1"/>
</dbReference>
<dbReference type="PANTHER" id="PTHR24223">
    <property type="entry name" value="ATP-BINDING CASSETTE SUB-FAMILY C"/>
    <property type="match status" value="1"/>
</dbReference>
<dbReference type="PROSITE" id="PS50893">
    <property type="entry name" value="ABC_TRANSPORTER_2"/>
    <property type="match status" value="1"/>
</dbReference>
<proteinExistence type="predicted"/>
<keyword evidence="2 7" id="KW-0812">Transmembrane</keyword>
<evidence type="ECO:0000259" key="8">
    <source>
        <dbReference type="PROSITE" id="PS50893"/>
    </source>
</evidence>
<gene>
    <name evidence="10" type="ORF">GMARGA_LOCUS39164</name>
</gene>
<evidence type="ECO:0000256" key="3">
    <source>
        <dbReference type="ARBA" id="ARBA00022741"/>
    </source>
</evidence>
<feature type="transmembrane region" description="Helical" evidence="7">
    <location>
        <begin position="77"/>
        <end position="96"/>
    </location>
</feature>
<keyword evidence="5 7" id="KW-1133">Transmembrane helix</keyword>
<dbReference type="Proteomes" id="UP000789901">
    <property type="component" value="Unassembled WGS sequence"/>
</dbReference>
<dbReference type="Pfam" id="PF00664">
    <property type="entry name" value="ABC_membrane"/>
    <property type="match status" value="1"/>
</dbReference>
<dbReference type="InterPro" id="IPR050173">
    <property type="entry name" value="ABC_transporter_C-like"/>
</dbReference>
<dbReference type="InterPro" id="IPR011527">
    <property type="entry name" value="ABC1_TM_dom"/>
</dbReference>
<organism evidence="10 11">
    <name type="scientific">Gigaspora margarita</name>
    <dbReference type="NCBI Taxonomy" id="4874"/>
    <lineage>
        <taxon>Eukaryota</taxon>
        <taxon>Fungi</taxon>
        <taxon>Fungi incertae sedis</taxon>
        <taxon>Mucoromycota</taxon>
        <taxon>Glomeromycotina</taxon>
        <taxon>Glomeromycetes</taxon>
        <taxon>Diversisporales</taxon>
        <taxon>Gigasporaceae</taxon>
        <taxon>Gigaspora</taxon>
    </lineage>
</organism>
<evidence type="ECO:0000256" key="1">
    <source>
        <dbReference type="ARBA" id="ARBA00022448"/>
    </source>
</evidence>
<dbReference type="Gene3D" id="3.40.50.300">
    <property type="entry name" value="P-loop containing nucleotide triphosphate hydrolases"/>
    <property type="match status" value="1"/>
</dbReference>
<feature type="transmembrane region" description="Helical" evidence="7">
    <location>
        <begin position="52"/>
        <end position="70"/>
    </location>
</feature>
<evidence type="ECO:0000256" key="6">
    <source>
        <dbReference type="ARBA" id="ARBA00023136"/>
    </source>
</evidence>
<evidence type="ECO:0000259" key="9">
    <source>
        <dbReference type="PROSITE" id="PS50929"/>
    </source>
</evidence>
<name>A0ABN7X569_GIGMA</name>
<dbReference type="SUPFAM" id="SSF52540">
    <property type="entry name" value="P-loop containing nucleoside triphosphate hydrolases"/>
    <property type="match status" value="1"/>
</dbReference>
<keyword evidence="4" id="KW-0067">ATP-binding</keyword>
<keyword evidence="6 7" id="KW-0472">Membrane</keyword>
<feature type="domain" description="ABC transporter" evidence="8">
    <location>
        <begin position="145"/>
        <end position="354"/>
    </location>
</feature>
<keyword evidence="11" id="KW-1185">Reference proteome</keyword>
<dbReference type="InterPro" id="IPR027417">
    <property type="entry name" value="P-loop_NTPase"/>
</dbReference>
<accession>A0ABN7X569</accession>
<dbReference type="CDD" id="cd03250">
    <property type="entry name" value="ABCC_MRP_domain1"/>
    <property type="match status" value="1"/>
</dbReference>
<reference evidence="10 11" key="1">
    <citation type="submission" date="2021-06" db="EMBL/GenBank/DDBJ databases">
        <authorList>
            <person name="Kallberg Y."/>
            <person name="Tangrot J."/>
            <person name="Rosling A."/>
        </authorList>
    </citation>
    <scope>NUCLEOTIDE SEQUENCE [LARGE SCALE GENOMIC DNA]</scope>
    <source>
        <strain evidence="10 11">120-4 pot B 10/14</strain>
    </source>
</reference>
<dbReference type="EMBL" id="CAJVQB010091854">
    <property type="protein sequence ID" value="CAG8848409.1"/>
    <property type="molecule type" value="Genomic_DNA"/>
</dbReference>
<sequence length="354" mass="39907">HRVGLMNELLQGIRMVKFFSWEKNWENKILGACKIELKQLRNNFVYLSMFDLLWMAAPILVAILSFLFFTKIQNNELTAAIAFTSIVIFNVLRSILNDLSETFMDGLQALVSMHRIEKFLDEDETYVLSENNDPFTTLISFEKATISWNIIKENSDEFIMRDLDLEFPVGELSGPTGSGKTLLLMSLLGETNIISGKINSPRCLACPFDKNINENNWILPNCTAYVAQQAWLQNASIRDNILFGLPYNESRYNQVIKICALEKDFQIFEDGDMTEIGERGITLSGGQKMHVALASAVDAHTAWQLLNECLLGPIMKGRTRILVTHHVKSRLAVATYLVAVDNGKIVTSGTISEL</sequence>